<name>A0ABW1G4E5_9ACTN</name>
<dbReference type="RefSeq" id="WP_380584046.1">
    <property type="nucleotide sequence ID" value="NZ_JBHSQJ010000065.1"/>
</dbReference>
<feature type="domain" description="Nudix hydrolase" evidence="4">
    <location>
        <begin position="33"/>
        <end position="162"/>
    </location>
</feature>
<dbReference type="EMBL" id="JBHSQJ010000065">
    <property type="protein sequence ID" value="MFC5908815.1"/>
    <property type="molecule type" value="Genomic_DNA"/>
</dbReference>
<dbReference type="PANTHER" id="PTHR43046:SF12">
    <property type="entry name" value="GDP-MANNOSE MANNOSYL HYDROLASE"/>
    <property type="match status" value="1"/>
</dbReference>
<keyword evidence="2" id="KW-0378">Hydrolase</keyword>
<dbReference type="PROSITE" id="PS51462">
    <property type="entry name" value="NUDIX"/>
    <property type="match status" value="1"/>
</dbReference>
<evidence type="ECO:0000256" key="3">
    <source>
        <dbReference type="ARBA" id="ARBA00022842"/>
    </source>
</evidence>
<comment type="caution">
    <text evidence="5">The sequence shown here is derived from an EMBL/GenBank/DDBJ whole genome shotgun (WGS) entry which is preliminary data.</text>
</comment>
<dbReference type="PROSITE" id="PS00893">
    <property type="entry name" value="NUDIX_BOX"/>
    <property type="match status" value="1"/>
</dbReference>
<evidence type="ECO:0000313" key="6">
    <source>
        <dbReference type="Proteomes" id="UP001596174"/>
    </source>
</evidence>
<accession>A0ABW1G4E5</accession>
<dbReference type="PANTHER" id="PTHR43046">
    <property type="entry name" value="GDP-MANNOSE MANNOSYL HYDROLASE"/>
    <property type="match status" value="1"/>
</dbReference>
<proteinExistence type="predicted"/>
<evidence type="ECO:0000313" key="5">
    <source>
        <dbReference type="EMBL" id="MFC5908815.1"/>
    </source>
</evidence>
<keyword evidence="3" id="KW-0460">Magnesium</keyword>
<dbReference type="InterPro" id="IPR020084">
    <property type="entry name" value="NUDIX_hydrolase_CS"/>
</dbReference>
<dbReference type="InterPro" id="IPR015797">
    <property type="entry name" value="NUDIX_hydrolase-like_dom_sf"/>
</dbReference>
<evidence type="ECO:0000259" key="4">
    <source>
        <dbReference type="PROSITE" id="PS51462"/>
    </source>
</evidence>
<sequence length="179" mass="19326">MTRRQLTHGRFIRAFEEDYTQYDGTAAVWEFVETPDSARVVALDGQGRVLLVEDHYFLQQRRMLVLPGGGVNPDEDPAAAAARELEEETGFRASSVLPLAVLDQLPSATAARAHLFVATGLSVGTMAREVSETRMELRWVPLDDAVAAAREGRITDAASVAALLLAAARATPSPSRPPA</sequence>
<protein>
    <submittedName>
        <fullName evidence="5">NUDIX domain-containing protein</fullName>
    </submittedName>
</protein>
<dbReference type="SUPFAM" id="SSF55811">
    <property type="entry name" value="Nudix"/>
    <property type="match status" value="1"/>
</dbReference>
<evidence type="ECO:0000256" key="1">
    <source>
        <dbReference type="ARBA" id="ARBA00001946"/>
    </source>
</evidence>
<keyword evidence="6" id="KW-1185">Reference proteome</keyword>
<comment type="cofactor">
    <cofactor evidence="1">
        <name>Mg(2+)</name>
        <dbReference type="ChEBI" id="CHEBI:18420"/>
    </cofactor>
</comment>
<reference evidence="6" key="1">
    <citation type="journal article" date="2019" name="Int. J. Syst. Evol. Microbiol.">
        <title>The Global Catalogue of Microorganisms (GCM) 10K type strain sequencing project: providing services to taxonomists for standard genome sequencing and annotation.</title>
        <authorList>
            <consortium name="The Broad Institute Genomics Platform"/>
            <consortium name="The Broad Institute Genome Sequencing Center for Infectious Disease"/>
            <person name="Wu L."/>
            <person name="Ma J."/>
        </authorList>
    </citation>
    <scope>NUCLEOTIDE SEQUENCE [LARGE SCALE GENOMIC DNA]</scope>
    <source>
        <strain evidence="6">JCM 4816</strain>
    </source>
</reference>
<organism evidence="5 6">
    <name type="scientific">Streptacidiphilus monticola</name>
    <dbReference type="NCBI Taxonomy" id="2161674"/>
    <lineage>
        <taxon>Bacteria</taxon>
        <taxon>Bacillati</taxon>
        <taxon>Actinomycetota</taxon>
        <taxon>Actinomycetes</taxon>
        <taxon>Kitasatosporales</taxon>
        <taxon>Streptomycetaceae</taxon>
        <taxon>Streptacidiphilus</taxon>
    </lineage>
</organism>
<dbReference type="Proteomes" id="UP001596174">
    <property type="component" value="Unassembled WGS sequence"/>
</dbReference>
<evidence type="ECO:0000256" key="2">
    <source>
        <dbReference type="ARBA" id="ARBA00022801"/>
    </source>
</evidence>
<gene>
    <name evidence="5" type="ORF">ACFP3V_16525</name>
</gene>
<dbReference type="InterPro" id="IPR000086">
    <property type="entry name" value="NUDIX_hydrolase_dom"/>
</dbReference>
<dbReference type="Gene3D" id="3.90.79.10">
    <property type="entry name" value="Nucleoside Triphosphate Pyrophosphohydrolase"/>
    <property type="match status" value="1"/>
</dbReference>
<dbReference type="Pfam" id="PF00293">
    <property type="entry name" value="NUDIX"/>
    <property type="match status" value="1"/>
</dbReference>